<dbReference type="GO" id="GO:0005634">
    <property type="term" value="C:nucleus"/>
    <property type="evidence" value="ECO:0007669"/>
    <property type="project" value="TreeGrafter"/>
</dbReference>
<organism evidence="11 12">
    <name type="scientific">Lachancea fermentati</name>
    <name type="common">Zygosaccharomyces fermentati</name>
    <dbReference type="NCBI Taxonomy" id="4955"/>
    <lineage>
        <taxon>Eukaryota</taxon>
        <taxon>Fungi</taxon>
        <taxon>Dikarya</taxon>
        <taxon>Ascomycota</taxon>
        <taxon>Saccharomycotina</taxon>
        <taxon>Saccharomycetes</taxon>
        <taxon>Saccharomycetales</taxon>
        <taxon>Saccharomycetaceae</taxon>
        <taxon>Lachancea</taxon>
    </lineage>
</organism>
<dbReference type="SUPFAM" id="SSF54001">
    <property type="entry name" value="Cysteine proteinases"/>
    <property type="match status" value="1"/>
</dbReference>
<feature type="domain" description="Transglutaminase-like" evidence="10">
    <location>
        <begin position="168"/>
        <end position="223"/>
    </location>
</feature>
<dbReference type="EC" id="3.5.1.52" evidence="4"/>
<keyword evidence="7" id="KW-0862">Zinc</keyword>
<feature type="compositionally biased region" description="Polar residues" evidence="9">
    <location>
        <begin position="310"/>
        <end position="332"/>
    </location>
</feature>
<dbReference type="InterPro" id="IPR002931">
    <property type="entry name" value="Transglutaminase-like"/>
</dbReference>
<evidence type="ECO:0000313" key="12">
    <source>
        <dbReference type="Proteomes" id="UP000190831"/>
    </source>
</evidence>
<comment type="catalytic activity">
    <reaction evidence="1">
        <text>Hydrolysis of an N(4)-(acetyl-beta-D-glucosaminyl)asparagine residue in which the glucosamine residue may be further glycosylated, to yield a (substituted) N-acetyl-beta-D-glucosaminylamine and a peptide containing an aspartate residue.</text>
        <dbReference type="EC" id="3.5.1.52"/>
    </reaction>
</comment>
<dbReference type="EMBL" id="LT598486">
    <property type="protein sequence ID" value="SCW03637.1"/>
    <property type="molecule type" value="Genomic_DNA"/>
</dbReference>
<reference evidence="11 12" key="1">
    <citation type="submission" date="2016-03" db="EMBL/GenBank/DDBJ databases">
        <authorList>
            <person name="Devillers H."/>
        </authorList>
    </citation>
    <scope>NUCLEOTIDE SEQUENCE [LARGE SCALE GENOMIC DNA]</scope>
    <source>
        <strain evidence="11">CBS 6772</strain>
    </source>
</reference>
<evidence type="ECO:0000259" key="10">
    <source>
        <dbReference type="SMART" id="SM00460"/>
    </source>
</evidence>
<evidence type="ECO:0000256" key="8">
    <source>
        <dbReference type="ARBA" id="ARBA00032858"/>
    </source>
</evidence>
<evidence type="ECO:0000256" key="5">
    <source>
        <dbReference type="ARBA" id="ARBA00018546"/>
    </source>
</evidence>
<proteinExistence type="inferred from homology"/>
<keyword evidence="6" id="KW-0479">Metal-binding</keyword>
<name>A0A1G4MIB1_LACFM</name>
<sequence>MAEDLRFTTIAKKFLALYRSRVVTKFRDASDGSRFQALLRSNQFARQLQGMAQNLCHRYENDMWQAHVLDTIDLDTIYSNVDSTEGNEDDYTDRLVKELLRYFKNDFFKWCDKPECITCGSSQDQCHAGISQPTSEEAQYDCGTVEIFKCQKCGSLTRFPRYNDPLKLLETRKGRCGEWCNLFLLFLKSFGIESRYIWNREDHVWCEFYSKNLKRWVHLDCCEQSFDQPYIYSINWNKKMSYVVAFGRDGVVDVSKRYILKNELPRDQINEDDLQFVLNFITKHLRFKLTDEEVYQLACRDEQERLEWISSTGQETKTGSSPHGRESGSTAWKKSRGEDGNT</sequence>
<dbReference type="FunFam" id="3.10.620.30:FF:000004">
    <property type="entry name" value="Peptidase (PNG1)"/>
    <property type="match status" value="1"/>
</dbReference>
<dbReference type="AlphaFoldDB" id="A0A1G4MIB1"/>
<evidence type="ECO:0000313" key="11">
    <source>
        <dbReference type="EMBL" id="SCW03637.1"/>
    </source>
</evidence>
<evidence type="ECO:0000256" key="7">
    <source>
        <dbReference type="ARBA" id="ARBA00022833"/>
    </source>
</evidence>
<dbReference type="OrthoDB" id="409136at2759"/>
<evidence type="ECO:0000256" key="2">
    <source>
        <dbReference type="ARBA" id="ARBA00001947"/>
    </source>
</evidence>
<dbReference type="InterPro" id="IPR038765">
    <property type="entry name" value="Papain-like_cys_pep_sf"/>
</dbReference>
<dbReference type="GO" id="GO:0046872">
    <property type="term" value="F:metal ion binding"/>
    <property type="evidence" value="ECO:0007669"/>
    <property type="project" value="UniProtKB-KW"/>
</dbReference>
<dbReference type="InterPro" id="IPR050883">
    <property type="entry name" value="PNGase"/>
</dbReference>
<evidence type="ECO:0000256" key="6">
    <source>
        <dbReference type="ARBA" id="ARBA00022723"/>
    </source>
</evidence>
<feature type="region of interest" description="Disordered" evidence="9">
    <location>
        <begin position="310"/>
        <end position="342"/>
    </location>
</feature>
<comment type="similarity">
    <text evidence="3">Belongs to the transglutaminase-like superfamily. PNGase family.</text>
</comment>
<dbReference type="PANTHER" id="PTHR12143">
    <property type="entry name" value="PEPTIDE N-GLYCANASE PNGASE -RELATED"/>
    <property type="match status" value="1"/>
</dbReference>
<dbReference type="GO" id="GO:0000224">
    <property type="term" value="F:peptide-N4-(N-acetyl-beta-glucosaminyl)asparagine amidase activity"/>
    <property type="evidence" value="ECO:0007669"/>
    <property type="project" value="UniProtKB-EC"/>
</dbReference>
<dbReference type="SMART" id="SM00460">
    <property type="entry name" value="TGc"/>
    <property type="match status" value="1"/>
</dbReference>
<dbReference type="GO" id="GO:0005829">
    <property type="term" value="C:cytosol"/>
    <property type="evidence" value="ECO:0007669"/>
    <property type="project" value="TreeGrafter"/>
</dbReference>
<evidence type="ECO:0000256" key="1">
    <source>
        <dbReference type="ARBA" id="ARBA00001650"/>
    </source>
</evidence>
<evidence type="ECO:0000256" key="9">
    <source>
        <dbReference type="SAM" id="MobiDB-lite"/>
    </source>
</evidence>
<dbReference type="Gene3D" id="3.10.620.30">
    <property type="match status" value="2"/>
</dbReference>
<dbReference type="Proteomes" id="UP000190831">
    <property type="component" value="Chromosome G"/>
</dbReference>
<accession>A0A1G4MIB1</accession>
<dbReference type="Pfam" id="PF01841">
    <property type="entry name" value="Transglut_core"/>
    <property type="match status" value="1"/>
</dbReference>
<comment type="cofactor">
    <cofactor evidence="2">
        <name>Zn(2+)</name>
        <dbReference type="ChEBI" id="CHEBI:29105"/>
    </cofactor>
</comment>
<dbReference type="GO" id="GO:0006516">
    <property type="term" value="P:glycoprotein catabolic process"/>
    <property type="evidence" value="ECO:0007669"/>
    <property type="project" value="TreeGrafter"/>
</dbReference>
<dbReference type="STRING" id="4955.A0A1G4MIB1"/>
<evidence type="ECO:0000256" key="3">
    <source>
        <dbReference type="ARBA" id="ARBA00009390"/>
    </source>
</evidence>
<keyword evidence="12" id="KW-1185">Reference proteome</keyword>
<protein>
    <recommendedName>
        <fullName evidence="5">Peptide-N(4)-(N-acetyl-beta-glucosaminyl)asparagine amidase</fullName>
        <ecNumber evidence="4">3.5.1.52</ecNumber>
    </recommendedName>
    <alternativeName>
        <fullName evidence="8">Peptide:N-glycanase 1</fullName>
    </alternativeName>
</protein>
<gene>
    <name evidence="11" type="ORF">LAFE_0G14862G</name>
</gene>
<evidence type="ECO:0000256" key="4">
    <source>
        <dbReference type="ARBA" id="ARBA00012158"/>
    </source>
</evidence>
<dbReference type="OMA" id="AWDKPRL"/>
<dbReference type="PANTHER" id="PTHR12143:SF19">
    <property type="entry name" value="PEPTIDE-N(4)-(N-ACETYL-BETA-GLUCOSAMINYL)ASPARAGINE AMIDASE"/>
    <property type="match status" value="1"/>
</dbReference>